<reference evidence="1 2" key="1">
    <citation type="submission" date="2016-10" db="EMBL/GenBank/DDBJ databases">
        <authorList>
            <person name="de Groot N.N."/>
        </authorList>
    </citation>
    <scope>NUCLEOTIDE SEQUENCE [LARGE SCALE GENOMIC DNA]</scope>
    <source>
        <strain evidence="1 2">DSM 19012</strain>
    </source>
</reference>
<keyword evidence="2" id="KW-1185">Reference proteome</keyword>
<sequence length="96" mass="11811">MKNKKKRKNDYRHIKSYKDLCHEKMHLAYRTRYTEKQLQIKFLELGYSLHPARLIPNLLVEWARPMLWDFLSRVKSYLFGTKRKSHQKQTSKDKDE</sequence>
<dbReference type="Proteomes" id="UP000181976">
    <property type="component" value="Unassembled WGS sequence"/>
</dbReference>
<gene>
    <name evidence="1" type="ORF">SAMN05444380_11464</name>
</gene>
<name>A0A1I2BXM3_9BACT</name>
<dbReference type="EMBL" id="FONA01000014">
    <property type="protein sequence ID" value="SFE60668.1"/>
    <property type="molecule type" value="Genomic_DNA"/>
</dbReference>
<evidence type="ECO:0000313" key="2">
    <source>
        <dbReference type="Proteomes" id="UP000181976"/>
    </source>
</evidence>
<dbReference type="OrthoDB" id="1122276at2"/>
<dbReference type="eggNOG" id="ENOG50314JQ">
    <property type="taxonomic scope" value="Bacteria"/>
</dbReference>
<organism evidence="1 2">
    <name type="scientific">Thermophagus xiamenensis</name>
    <dbReference type="NCBI Taxonomy" id="385682"/>
    <lineage>
        <taxon>Bacteria</taxon>
        <taxon>Pseudomonadati</taxon>
        <taxon>Bacteroidota</taxon>
        <taxon>Bacteroidia</taxon>
        <taxon>Marinilabiliales</taxon>
        <taxon>Marinilabiliaceae</taxon>
        <taxon>Thermophagus</taxon>
    </lineage>
</organism>
<evidence type="ECO:0000313" key="1">
    <source>
        <dbReference type="EMBL" id="SFE60668.1"/>
    </source>
</evidence>
<protein>
    <submittedName>
        <fullName evidence="1">Uncharacterized protein</fullName>
    </submittedName>
</protein>
<accession>A0A1I2BXM3</accession>
<proteinExistence type="predicted"/>
<dbReference type="RefSeq" id="WP_044138717.1">
    <property type="nucleotide sequence ID" value="NZ_AFSL01000063.1"/>
</dbReference>
<dbReference type="AlphaFoldDB" id="A0A1I2BXM3"/>
<dbReference type="STRING" id="385682.SAMN05444380_11464"/>
<dbReference type="InParanoid" id="A0A1I2BXM3"/>